<sequence>MLDFTLTDIEHKMTKLILNSILITITLCTTTSFSTIKLSQNEPKIIKIIPIKEEAFKYFQLQGETATGVKGEIYLNGKKLHEFNKESSRFFNNEAQELIKNGTNEITLKISSIGKDVEKDYFSKCVVFIALHGVNEKIFPSKETQIVRIKWNPEKDQNKEHIKYVFDVKR</sequence>
<protein>
    <submittedName>
        <fullName evidence="1">Uncharacterized protein</fullName>
    </submittedName>
</protein>
<name>A0A554VMH7_9FLAO</name>
<dbReference type="RefSeq" id="WP_143916137.1">
    <property type="nucleotide sequence ID" value="NZ_CANMIK010000003.1"/>
</dbReference>
<dbReference type="OrthoDB" id="1161918at2"/>
<comment type="caution">
    <text evidence="1">The sequence shown here is derived from an EMBL/GenBank/DDBJ whole genome shotgun (WGS) entry which is preliminary data.</text>
</comment>
<evidence type="ECO:0000313" key="2">
    <source>
        <dbReference type="Proteomes" id="UP000318833"/>
    </source>
</evidence>
<gene>
    <name evidence="1" type="ORF">FOF46_08335</name>
</gene>
<proteinExistence type="predicted"/>
<reference evidence="1 2" key="1">
    <citation type="submission" date="2019-07" db="EMBL/GenBank/DDBJ databases">
        <title>The draft genome sequence of Aquimarina algiphila M91.</title>
        <authorList>
            <person name="Meng X."/>
        </authorList>
    </citation>
    <scope>NUCLEOTIDE SEQUENCE [LARGE SCALE GENOMIC DNA]</scope>
    <source>
        <strain evidence="1 2">M91</strain>
    </source>
</reference>
<evidence type="ECO:0000313" key="1">
    <source>
        <dbReference type="EMBL" id="TSE09503.1"/>
    </source>
</evidence>
<keyword evidence="2" id="KW-1185">Reference proteome</keyword>
<dbReference type="EMBL" id="VLNR01000013">
    <property type="protein sequence ID" value="TSE09503.1"/>
    <property type="molecule type" value="Genomic_DNA"/>
</dbReference>
<dbReference type="Proteomes" id="UP000318833">
    <property type="component" value="Unassembled WGS sequence"/>
</dbReference>
<accession>A0A554VMH7</accession>
<dbReference type="AlphaFoldDB" id="A0A554VMH7"/>
<organism evidence="1 2">
    <name type="scientific">Aquimarina algiphila</name>
    <dbReference type="NCBI Taxonomy" id="2047982"/>
    <lineage>
        <taxon>Bacteria</taxon>
        <taxon>Pseudomonadati</taxon>
        <taxon>Bacteroidota</taxon>
        <taxon>Flavobacteriia</taxon>
        <taxon>Flavobacteriales</taxon>
        <taxon>Flavobacteriaceae</taxon>
        <taxon>Aquimarina</taxon>
    </lineage>
</organism>